<feature type="domain" description="DUF2070" evidence="2">
    <location>
        <begin position="11"/>
        <end position="575"/>
    </location>
</feature>
<dbReference type="EMBL" id="DP000238">
    <property type="protein sequence ID" value="ABK77934.1"/>
    <property type="molecule type" value="Genomic_DNA"/>
</dbReference>
<name>A0RX67_CENSY</name>
<organism evidence="3 4">
    <name type="scientific">Cenarchaeum symbiosum (strain A)</name>
    <dbReference type="NCBI Taxonomy" id="414004"/>
    <lineage>
        <taxon>Archaea</taxon>
        <taxon>Nitrososphaerota</taxon>
        <taxon>Candidatus Cenarchaeales</taxon>
        <taxon>Candidatus Cenarchaeaceae</taxon>
        <taxon>Candidatus Cenarchaeum</taxon>
    </lineage>
</organism>
<dbReference type="Proteomes" id="UP000000758">
    <property type="component" value="Chromosome"/>
</dbReference>
<dbReference type="PATRIC" id="fig|414004.10.peg.1193"/>
<sequence length="578" mass="62930">MESHDDVSRIQKRYTLTLINPSSRYLSLAFSVVVVAVLTAVATIVYRQGDDTAWRIMLVMPVLLATQYIDSLFIRNKEISKSLHMALFGNSIWLLTAAAGLGAAYILGKPEISYFYIAEGMFLLASFRIGIFTTTLGASLRKAWLVCFLQPVAIFLAITPADMWVPALTDPAALLVGAAFLVITTAWSRWTDRAGMPNVKSTHRLIQAYLFSVSRNDPSEVESIIEEQSSPSRVSTTQIRLNTGGDGRDFRIVLPDIHPGPYHPVGGSNIPYLIYKNLDSSAMVMHSISDHSLNLPSQTEVKNYLSSLSHGAVVGEGARCAEPVTVQVNKARAAGLLFGKTAVLCLSLSPHGMEDIPLHIRNEIEQFSKSRGFDGVLAVDCHNAMGEGLSDADSADLLAASKSALDALRNREAHDLEFGYANSDDMGLDAPDLALGGIGILCLRINGKKFFLGWADANNMENGVREEIVKRFSDSGRELIEICTSDTHYSTGVRNRNGYYQLGIVSKAAEIAGWYLDVAKRAEAGIKPASFEVLEHVVSAKVMGPGIFRDYSRAVDRSMVITKIVMAGCAGLFLLSLL</sequence>
<evidence type="ECO:0000313" key="3">
    <source>
        <dbReference type="EMBL" id="ABK77934.1"/>
    </source>
</evidence>
<dbReference type="InterPro" id="IPR019204">
    <property type="entry name" value="DUF2070_membrane"/>
</dbReference>
<gene>
    <name evidence="3" type="ordered locus">CENSYa_1311</name>
</gene>
<feature type="transmembrane region" description="Helical" evidence="1">
    <location>
        <begin position="171"/>
        <end position="190"/>
    </location>
</feature>
<keyword evidence="1" id="KW-1133">Transmembrane helix</keyword>
<dbReference type="KEGG" id="csy:CENSYa_1311"/>
<evidence type="ECO:0000313" key="4">
    <source>
        <dbReference type="Proteomes" id="UP000000758"/>
    </source>
</evidence>
<proteinExistence type="predicted"/>
<feature type="transmembrane region" description="Helical" evidence="1">
    <location>
        <begin position="559"/>
        <end position="577"/>
    </location>
</feature>
<keyword evidence="4" id="KW-1185">Reference proteome</keyword>
<feature type="transmembrane region" description="Helical" evidence="1">
    <location>
        <begin position="113"/>
        <end position="131"/>
    </location>
</feature>
<dbReference type="HOGENOM" id="CLU_456074_0_0_2"/>
<dbReference type="AlphaFoldDB" id="A0RX67"/>
<dbReference type="EnsemblBacteria" id="ABK77934">
    <property type="protein sequence ID" value="ABK77934"/>
    <property type="gene ID" value="CENSYa_1311"/>
</dbReference>
<dbReference type="Pfam" id="PF09843">
    <property type="entry name" value="DUF2070"/>
    <property type="match status" value="1"/>
</dbReference>
<protein>
    <submittedName>
        <fullName evidence="3">Membrane protein</fullName>
    </submittedName>
</protein>
<keyword evidence="1" id="KW-0472">Membrane</keyword>
<dbReference type="STRING" id="414004.CENSYa_1311"/>
<feature type="transmembrane region" description="Helical" evidence="1">
    <location>
        <begin position="52"/>
        <end position="74"/>
    </location>
</feature>
<evidence type="ECO:0000256" key="1">
    <source>
        <dbReference type="SAM" id="Phobius"/>
    </source>
</evidence>
<feature type="transmembrane region" description="Helical" evidence="1">
    <location>
        <begin position="86"/>
        <end position="107"/>
    </location>
</feature>
<feature type="transmembrane region" description="Helical" evidence="1">
    <location>
        <begin position="25"/>
        <end position="46"/>
    </location>
</feature>
<evidence type="ECO:0000259" key="2">
    <source>
        <dbReference type="Pfam" id="PF09843"/>
    </source>
</evidence>
<feature type="transmembrane region" description="Helical" evidence="1">
    <location>
        <begin position="143"/>
        <end position="165"/>
    </location>
</feature>
<reference evidence="3 4" key="1">
    <citation type="journal article" date="2006" name="Proc. Natl. Acad. Sci. U.S.A.">
        <title>Genomic analysis of the uncultivated marine crenarchaeote Cenarchaeum symbiosum.</title>
        <authorList>
            <person name="Hallam S.J."/>
            <person name="Konstantinidis K.T."/>
            <person name="Putnam N."/>
            <person name="Schleper C."/>
            <person name="Watanabe Y."/>
            <person name="Sugahara J."/>
            <person name="Preston C."/>
            <person name="de la Torre J."/>
            <person name="Richardson P.M."/>
            <person name="DeLong E.F."/>
        </authorList>
    </citation>
    <scope>NUCLEOTIDE SEQUENCE [LARGE SCALE GENOMIC DNA]</scope>
    <source>
        <strain evidence="4">A</strain>
    </source>
</reference>
<accession>A0RX67</accession>
<keyword evidence="1" id="KW-0812">Transmembrane</keyword>